<accession>A0A0R3Q259</accession>
<feature type="domain" description="TAF6 C-terminal HEAT repeat" evidence="7">
    <location>
        <begin position="181"/>
        <end position="347"/>
    </location>
</feature>
<evidence type="ECO:0000313" key="9">
    <source>
        <dbReference type="Proteomes" id="UP000267027"/>
    </source>
</evidence>
<comment type="similarity">
    <text evidence="2">Belongs to the TAF6 family.</text>
</comment>
<dbReference type="STRING" id="334426.A0A0R3Q259"/>
<dbReference type="AlphaFoldDB" id="A0A0R3Q259"/>
<comment type="subcellular location">
    <subcellularLocation>
        <location evidence="1">Nucleus</location>
    </subcellularLocation>
</comment>
<evidence type="ECO:0000256" key="6">
    <source>
        <dbReference type="SAM" id="SignalP"/>
    </source>
</evidence>
<keyword evidence="9" id="KW-1185">Reference proteome</keyword>
<dbReference type="PANTHER" id="PTHR10221">
    <property type="entry name" value="TRANSCRIPTION INITIATION FACTOR TFIID SUBUNIT 6"/>
    <property type="match status" value="1"/>
</dbReference>
<dbReference type="GO" id="GO:0005669">
    <property type="term" value="C:transcription factor TFIID complex"/>
    <property type="evidence" value="ECO:0007669"/>
    <property type="project" value="InterPro"/>
</dbReference>
<evidence type="ECO:0000256" key="2">
    <source>
        <dbReference type="ARBA" id="ARBA00007688"/>
    </source>
</evidence>
<dbReference type="GO" id="GO:0003713">
    <property type="term" value="F:transcription coactivator activity"/>
    <property type="evidence" value="ECO:0007669"/>
    <property type="project" value="TreeGrafter"/>
</dbReference>
<keyword evidence="6" id="KW-0732">Signal</keyword>
<dbReference type="InterPro" id="IPR037796">
    <property type="entry name" value="TAF6"/>
</dbReference>
<evidence type="ECO:0000313" key="10">
    <source>
        <dbReference type="WBParaSite" id="ACOC_0001315701-mRNA-1"/>
    </source>
</evidence>
<evidence type="ECO:0000313" key="8">
    <source>
        <dbReference type="EMBL" id="VDM64743.1"/>
    </source>
</evidence>
<dbReference type="PANTHER" id="PTHR10221:SF9">
    <property type="entry name" value="TRANSCRIPTION INITIATION FACTOR TFIID SUBUNIT 6"/>
    <property type="match status" value="1"/>
</dbReference>
<protein>
    <submittedName>
        <fullName evidence="10">TAF6_C domain-containing protein</fullName>
    </submittedName>
</protein>
<gene>
    <name evidence="8" type="ORF">ACOC_LOCUS13158</name>
</gene>
<dbReference type="WBParaSite" id="ACOC_0001315701-mRNA-1">
    <property type="protein sequence ID" value="ACOC_0001315701-mRNA-1"/>
    <property type="gene ID" value="ACOC_0001315701"/>
</dbReference>
<evidence type="ECO:0000256" key="5">
    <source>
        <dbReference type="ARBA" id="ARBA00023242"/>
    </source>
</evidence>
<dbReference type="OrthoDB" id="361039at2759"/>
<keyword evidence="3" id="KW-0805">Transcription regulation</keyword>
<dbReference type="InterPro" id="IPR011442">
    <property type="entry name" value="TAF6_C"/>
</dbReference>
<name>A0A0R3Q259_ANGCS</name>
<evidence type="ECO:0000256" key="3">
    <source>
        <dbReference type="ARBA" id="ARBA00023015"/>
    </source>
</evidence>
<dbReference type="Pfam" id="PF07571">
    <property type="entry name" value="TAF6_C"/>
    <property type="match status" value="1"/>
</dbReference>
<evidence type="ECO:0000256" key="4">
    <source>
        <dbReference type="ARBA" id="ARBA00023163"/>
    </source>
</evidence>
<dbReference type="CDD" id="cd08050">
    <property type="entry name" value="TAF6C"/>
    <property type="match status" value="1"/>
</dbReference>
<feature type="chain" id="PRO_5043130465" evidence="6">
    <location>
        <begin position="20"/>
        <end position="353"/>
    </location>
</feature>
<reference evidence="10" key="1">
    <citation type="submission" date="2017-02" db="UniProtKB">
        <authorList>
            <consortium name="WormBaseParasite"/>
        </authorList>
    </citation>
    <scope>IDENTIFICATION</scope>
</reference>
<feature type="signal peptide" evidence="6">
    <location>
        <begin position="1"/>
        <end position="19"/>
    </location>
</feature>
<sequence length="353" mass="39934">MFFITNVALLICVLKLTELLTGCSKEARKLAIHSRRRTVVVGAVQNALRMIRIAVPIAFMALPEPSVPQSRMPAGDQLYIGDNVDLNVPLHAPPSQTRTPSERRIGVQWPRVENDGFPQPQKKMRMALPENEVTSSLLPAALRKWTSPSPELVSPSLSYRLAAQGLPRKERILVNPLLPDLSVEEQRYLKEVVEACVGVDREKRQRALHSLERNATLQVFLPRLSRLFHTAVRWNIVLRSLSMLIYIVRMMRAVAFNTSVKLGGVLHEFLPSLISCMVCRILCDRPELEDHWVLRDVAGSTLIKILKDHGTENLRCRSFCFVKKIFYDSSSSYPMIYGTIPTLLEFATPDEVS</sequence>
<dbReference type="InterPro" id="IPR046344">
    <property type="entry name" value="TAF6_C_sf"/>
</dbReference>
<evidence type="ECO:0000259" key="7">
    <source>
        <dbReference type="Pfam" id="PF07571"/>
    </source>
</evidence>
<dbReference type="GO" id="GO:0051123">
    <property type="term" value="P:RNA polymerase II preinitiation complex assembly"/>
    <property type="evidence" value="ECO:0007669"/>
    <property type="project" value="TreeGrafter"/>
</dbReference>
<dbReference type="GO" id="GO:0016251">
    <property type="term" value="F:RNA polymerase II general transcription initiation factor activity"/>
    <property type="evidence" value="ECO:0007669"/>
    <property type="project" value="InterPro"/>
</dbReference>
<reference evidence="8 9" key="2">
    <citation type="submission" date="2018-11" db="EMBL/GenBank/DDBJ databases">
        <authorList>
            <consortium name="Pathogen Informatics"/>
        </authorList>
    </citation>
    <scope>NUCLEOTIDE SEQUENCE [LARGE SCALE GENOMIC DNA]</scope>
    <source>
        <strain evidence="8 9">Costa Rica</strain>
    </source>
</reference>
<dbReference type="Proteomes" id="UP000267027">
    <property type="component" value="Unassembled WGS sequence"/>
</dbReference>
<evidence type="ECO:0000256" key="1">
    <source>
        <dbReference type="ARBA" id="ARBA00004123"/>
    </source>
</evidence>
<dbReference type="GO" id="GO:0000124">
    <property type="term" value="C:SAGA complex"/>
    <property type="evidence" value="ECO:0007669"/>
    <property type="project" value="InterPro"/>
</dbReference>
<keyword evidence="4" id="KW-0804">Transcription</keyword>
<organism evidence="10">
    <name type="scientific">Angiostrongylus costaricensis</name>
    <name type="common">Nematode worm</name>
    <dbReference type="NCBI Taxonomy" id="334426"/>
    <lineage>
        <taxon>Eukaryota</taxon>
        <taxon>Metazoa</taxon>
        <taxon>Ecdysozoa</taxon>
        <taxon>Nematoda</taxon>
        <taxon>Chromadorea</taxon>
        <taxon>Rhabditida</taxon>
        <taxon>Rhabditina</taxon>
        <taxon>Rhabditomorpha</taxon>
        <taxon>Strongyloidea</taxon>
        <taxon>Metastrongylidae</taxon>
        <taxon>Angiostrongylus</taxon>
    </lineage>
</organism>
<keyword evidence="5" id="KW-0539">Nucleus</keyword>
<dbReference type="EMBL" id="UYYA01005559">
    <property type="protein sequence ID" value="VDM64743.1"/>
    <property type="molecule type" value="Genomic_DNA"/>
</dbReference>
<proteinExistence type="inferred from homology"/>
<dbReference type="FunFam" id="1.25.40.770:FF:000001">
    <property type="entry name" value="Transcription initiation factor TFIID subunit 6"/>
    <property type="match status" value="1"/>
</dbReference>
<dbReference type="Gene3D" id="1.25.40.770">
    <property type="entry name" value="TAF6, C-terminal HEAT repeat domain"/>
    <property type="match status" value="1"/>
</dbReference>
<dbReference type="GO" id="GO:0046695">
    <property type="term" value="C:SLIK (SAGA-like) complex"/>
    <property type="evidence" value="ECO:0007669"/>
    <property type="project" value="InterPro"/>
</dbReference>